<evidence type="ECO:0000256" key="3">
    <source>
        <dbReference type="SAM" id="MobiDB-lite"/>
    </source>
</evidence>
<dbReference type="EMBL" id="JASCZI010271873">
    <property type="protein sequence ID" value="MED6216293.1"/>
    <property type="molecule type" value="Genomic_DNA"/>
</dbReference>
<evidence type="ECO:0000313" key="5">
    <source>
        <dbReference type="EMBL" id="MED6216293.1"/>
    </source>
</evidence>
<dbReference type="InterPro" id="IPR001220">
    <property type="entry name" value="Legume_lectin_dom"/>
</dbReference>
<sequence>MISGDDDGFSDSRSGVGREHRGGGGEDDGGAPPEKDSCDPSVENSMPKIQSIMIGSSASGRLLGINSDFMDLQLSDVNGNHVGIDLNGFVQLKSPIWEPSMSTTSRAATPSTHGSSNDATTNDFTVSISYSNVKPKNPILKLNLDMAQYMNDFVYVGFHVGMTCGLHRRIFNPGVDFHCCEPVAAAMGTVVNLLQRRCKNL</sequence>
<dbReference type="InterPro" id="IPR013320">
    <property type="entry name" value="ConA-like_dom_sf"/>
</dbReference>
<reference evidence="5 6" key="1">
    <citation type="journal article" date="2023" name="Plants (Basel)">
        <title>Bridging the Gap: Combining Genomics and Transcriptomics Approaches to Understand Stylosanthes scabra, an Orphan Legume from the Brazilian Caatinga.</title>
        <authorList>
            <person name="Ferreira-Neto J.R.C."/>
            <person name="da Silva M.D."/>
            <person name="Binneck E."/>
            <person name="de Melo N.F."/>
            <person name="da Silva R.H."/>
            <person name="de Melo A.L.T.M."/>
            <person name="Pandolfi V."/>
            <person name="Bustamante F.O."/>
            <person name="Brasileiro-Vidal A.C."/>
            <person name="Benko-Iseppon A.M."/>
        </authorList>
    </citation>
    <scope>NUCLEOTIDE SEQUENCE [LARGE SCALE GENOMIC DNA]</scope>
    <source>
        <tissue evidence="5">Leaves</tissue>
    </source>
</reference>
<dbReference type="SUPFAM" id="SSF49899">
    <property type="entry name" value="Concanavalin A-like lectins/glucanases"/>
    <property type="match status" value="1"/>
</dbReference>
<accession>A0ABU6Z676</accession>
<evidence type="ECO:0000256" key="2">
    <source>
        <dbReference type="ARBA" id="ARBA00022734"/>
    </source>
</evidence>
<evidence type="ECO:0000256" key="1">
    <source>
        <dbReference type="ARBA" id="ARBA00007606"/>
    </source>
</evidence>
<feature type="region of interest" description="Disordered" evidence="3">
    <location>
        <begin position="101"/>
        <end position="120"/>
    </location>
</feature>
<dbReference type="Pfam" id="PF00139">
    <property type="entry name" value="Lectin_legB"/>
    <property type="match status" value="1"/>
</dbReference>
<dbReference type="Proteomes" id="UP001341840">
    <property type="component" value="Unassembled WGS sequence"/>
</dbReference>
<organism evidence="5 6">
    <name type="scientific">Stylosanthes scabra</name>
    <dbReference type="NCBI Taxonomy" id="79078"/>
    <lineage>
        <taxon>Eukaryota</taxon>
        <taxon>Viridiplantae</taxon>
        <taxon>Streptophyta</taxon>
        <taxon>Embryophyta</taxon>
        <taxon>Tracheophyta</taxon>
        <taxon>Spermatophyta</taxon>
        <taxon>Magnoliopsida</taxon>
        <taxon>eudicotyledons</taxon>
        <taxon>Gunneridae</taxon>
        <taxon>Pentapetalae</taxon>
        <taxon>rosids</taxon>
        <taxon>fabids</taxon>
        <taxon>Fabales</taxon>
        <taxon>Fabaceae</taxon>
        <taxon>Papilionoideae</taxon>
        <taxon>50 kb inversion clade</taxon>
        <taxon>dalbergioids sensu lato</taxon>
        <taxon>Dalbergieae</taxon>
        <taxon>Pterocarpus clade</taxon>
        <taxon>Stylosanthes</taxon>
    </lineage>
</organism>
<feature type="region of interest" description="Disordered" evidence="3">
    <location>
        <begin position="1"/>
        <end position="44"/>
    </location>
</feature>
<gene>
    <name evidence="5" type="ORF">PIB30_006233</name>
</gene>
<keyword evidence="2" id="KW-0430">Lectin</keyword>
<name>A0ABU6Z676_9FABA</name>
<evidence type="ECO:0000259" key="4">
    <source>
        <dbReference type="Pfam" id="PF00139"/>
    </source>
</evidence>
<dbReference type="Gene3D" id="2.60.120.200">
    <property type="match status" value="1"/>
</dbReference>
<comment type="similarity">
    <text evidence="1">Belongs to the leguminous lectin family.</text>
</comment>
<comment type="caution">
    <text evidence="5">The sequence shown here is derived from an EMBL/GenBank/DDBJ whole genome shotgun (WGS) entry which is preliminary data.</text>
</comment>
<keyword evidence="6" id="KW-1185">Reference proteome</keyword>
<protein>
    <recommendedName>
        <fullName evidence="4">Legume lectin domain-containing protein</fullName>
    </recommendedName>
</protein>
<proteinExistence type="inferred from homology"/>
<evidence type="ECO:0000313" key="6">
    <source>
        <dbReference type="Proteomes" id="UP001341840"/>
    </source>
</evidence>
<feature type="domain" description="Legume lectin" evidence="4">
    <location>
        <begin position="61"/>
        <end position="158"/>
    </location>
</feature>